<gene>
    <name evidence="6" type="ORF">LPJ53_001816</name>
</gene>
<feature type="transmembrane region" description="Helical" evidence="5">
    <location>
        <begin position="74"/>
        <end position="95"/>
    </location>
</feature>
<dbReference type="PANTHER" id="PTHR31465">
    <property type="entry name" value="PROTEIN RTA1-RELATED"/>
    <property type="match status" value="1"/>
</dbReference>
<name>A0A9W7Y4L0_9FUNG</name>
<feature type="transmembrane region" description="Helical" evidence="5">
    <location>
        <begin position="42"/>
        <end position="68"/>
    </location>
</feature>
<evidence type="ECO:0000313" key="7">
    <source>
        <dbReference type="Proteomes" id="UP001149813"/>
    </source>
</evidence>
<evidence type="ECO:0000256" key="3">
    <source>
        <dbReference type="ARBA" id="ARBA00022989"/>
    </source>
</evidence>
<sequence>MATAQDYFTYKPVHGAPEAAAGVFAVAAVLCAFQIERTRGAFWLYILVVAAVLECAGFITRAICISHASLGLYIASRILLLVPPNALAIMNYKAVSQILVVGQRETGGRGWRRPGFLLRFFILGTVASSALQIAGSDILAANAPKPSDLGRRLYLAGTAVMVAVLALFISATVAVAVAGDVREAVGRAASKRVAGCLLATTALLQVRAVDRVIEYALTYNGTRHIGEWSFYVFDFSPMVLAFIVYNVLFIGRSFPRGSKKQVDRMVELRS</sequence>
<reference evidence="6" key="1">
    <citation type="submission" date="2022-07" db="EMBL/GenBank/DDBJ databases">
        <title>Phylogenomic reconstructions and comparative analyses of Kickxellomycotina fungi.</title>
        <authorList>
            <person name="Reynolds N.K."/>
            <person name="Stajich J.E."/>
            <person name="Barry K."/>
            <person name="Grigoriev I.V."/>
            <person name="Crous P."/>
            <person name="Smith M.E."/>
        </authorList>
    </citation>
    <scope>NUCLEOTIDE SEQUENCE</scope>
    <source>
        <strain evidence="6">NBRC 32514</strain>
    </source>
</reference>
<feature type="transmembrane region" description="Helical" evidence="5">
    <location>
        <begin position="228"/>
        <end position="250"/>
    </location>
</feature>
<dbReference type="InterPro" id="IPR007568">
    <property type="entry name" value="RTA1"/>
</dbReference>
<keyword evidence="3 5" id="KW-1133">Transmembrane helix</keyword>
<comment type="subcellular location">
    <subcellularLocation>
        <location evidence="1">Membrane</location>
        <topology evidence="1">Multi-pass membrane protein</topology>
    </subcellularLocation>
</comment>
<evidence type="ECO:0000256" key="4">
    <source>
        <dbReference type="ARBA" id="ARBA00023136"/>
    </source>
</evidence>
<evidence type="ECO:0000313" key="6">
    <source>
        <dbReference type="EMBL" id="KAJ1723859.1"/>
    </source>
</evidence>
<dbReference type="OrthoDB" id="3358017at2759"/>
<evidence type="ECO:0000256" key="5">
    <source>
        <dbReference type="SAM" id="Phobius"/>
    </source>
</evidence>
<feature type="transmembrane region" description="Helical" evidence="5">
    <location>
        <begin position="19"/>
        <end position="35"/>
    </location>
</feature>
<evidence type="ECO:0000256" key="2">
    <source>
        <dbReference type="ARBA" id="ARBA00022692"/>
    </source>
</evidence>
<keyword evidence="2 5" id="KW-0812">Transmembrane</keyword>
<keyword evidence="7" id="KW-1185">Reference proteome</keyword>
<protein>
    <recommendedName>
        <fullName evidence="8">RTA1 like protein</fullName>
    </recommendedName>
</protein>
<dbReference type="Proteomes" id="UP001149813">
    <property type="component" value="Unassembled WGS sequence"/>
</dbReference>
<dbReference type="AlphaFoldDB" id="A0A9W7Y4L0"/>
<feature type="transmembrane region" description="Helical" evidence="5">
    <location>
        <begin position="116"/>
        <end position="134"/>
    </location>
</feature>
<keyword evidence="4 5" id="KW-0472">Membrane</keyword>
<evidence type="ECO:0000256" key="1">
    <source>
        <dbReference type="ARBA" id="ARBA00004141"/>
    </source>
</evidence>
<dbReference type="Pfam" id="PF04479">
    <property type="entry name" value="RTA1"/>
    <property type="match status" value="1"/>
</dbReference>
<feature type="transmembrane region" description="Helical" evidence="5">
    <location>
        <begin position="154"/>
        <end position="177"/>
    </location>
</feature>
<accession>A0A9W7Y4L0</accession>
<dbReference type="GO" id="GO:0016020">
    <property type="term" value="C:membrane"/>
    <property type="evidence" value="ECO:0007669"/>
    <property type="project" value="UniProtKB-SubCell"/>
</dbReference>
<comment type="caution">
    <text evidence="6">The sequence shown here is derived from an EMBL/GenBank/DDBJ whole genome shotgun (WGS) entry which is preliminary data.</text>
</comment>
<organism evidence="6 7">
    <name type="scientific">Coemansia erecta</name>
    <dbReference type="NCBI Taxonomy" id="147472"/>
    <lineage>
        <taxon>Eukaryota</taxon>
        <taxon>Fungi</taxon>
        <taxon>Fungi incertae sedis</taxon>
        <taxon>Zoopagomycota</taxon>
        <taxon>Kickxellomycotina</taxon>
        <taxon>Kickxellomycetes</taxon>
        <taxon>Kickxellales</taxon>
        <taxon>Kickxellaceae</taxon>
        <taxon>Coemansia</taxon>
    </lineage>
</organism>
<dbReference type="EMBL" id="JANBOJ010000050">
    <property type="protein sequence ID" value="KAJ1723859.1"/>
    <property type="molecule type" value="Genomic_DNA"/>
</dbReference>
<evidence type="ECO:0008006" key="8">
    <source>
        <dbReference type="Google" id="ProtNLM"/>
    </source>
</evidence>
<dbReference type="PANTHER" id="PTHR31465:SF1">
    <property type="entry name" value="PROTEIN RTA1-RELATED"/>
    <property type="match status" value="1"/>
</dbReference>
<proteinExistence type="predicted"/>